<proteinExistence type="predicted"/>
<protein>
    <submittedName>
        <fullName evidence="1">Uncharacterized protein</fullName>
    </submittedName>
</protein>
<dbReference type="EMBL" id="ACKP02000045">
    <property type="protein sequence ID" value="EEX76714.1"/>
    <property type="molecule type" value="Genomic_DNA"/>
</dbReference>
<dbReference type="AlphaFoldDB" id="C9LWR4"/>
<dbReference type="Proteomes" id="UP000003505">
    <property type="component" value="Unassembled WGS sequence"/>
</dbReference>
<evidence type="ECO:0000313" key="2">
    <source>
        <dbReference type="Proteomes" id="UP000003505"/>
    </source>
</evidence>
<name>C9LWR4_SELS3</name>
<evidence type="ECO:0000313" key="1">
    <source>
        <dbReference type="EMBL" id="EEX76714.1"/>
    </source>
</evidence>
<sequence>MPFVIFGAARCRTTGDRKCVSIRYTCSREKISQKDGAAAGKR</sequence>
<comment type="caution">
    <text evidence="1">The sequence shown here is derived from an EMBL/GenBank/DDBJ whole genome shotgun (WGS) entry which is preliminary data.</text>
</comment>
<gene>
    <name evidence="1" type="ORF">SELSPUOL_01919</name>
</gene>
<accession>C9LWR4</accession>
<reference evidence="1 2" key="1">
    <citation type="submission" date="2009-09" db="EMBL/GenBank/DDBJ databases">
        <authorList>
            <person name="Weinstock G."/>
            <person name="Sodergren E."/>
            <person name="Clifton S."/>
            <person name="Fulton L."/>
            <person name="Fulton B."/>
            <person name="Courtney L."/>
            <person name="Fronick C."/>
            <person name="Harrison M."/>
            <person name="Strong C."/>
            <person name="Farmer C."/>
            <person name="Delahaunty K."/>
            <person name="Markovic C."/>
            <person name="Hall O."/>
            <person name="Minx P."/>
            <person name="Tomlinson C."/>
            <person name="Mitreva M."/>
            <person name="Nelson J."/>
            <person name="Hou S."/>
            <person name="Wollam A."/>
            <person name="Pepin K.H."/>
            <person name="Johnson M."/>
            <person name="Bhonagiri V."/>
            <person name="Nash W.E."/>
            <person name="Warren W."/>
            <person name="Chinwalla A."/>
            <person name="Mardis E.R."/>
            <person name="Wilson R.K."/>
        </authorList>
    </citation>
    <scope>NUCLEOTIDE SEQUENCE [LARGE SCALE GENOMIC DNA]</scope>
    <source>
        <strain evidence="2">ATCC 35185 / DSM 20758 / VPI D19B-28</strain>
    </source>
</reference>
<organism evidence="1 2">
    <name type="scientific">Selenomonas sputigena (strain ATCC 35185 / DSM 20758 / CCUG 44933 / VPI D19B-28)</name>
    <dbReference type="NCBI Taxonomy" id="546271"/>
    <lineage>
        <taxon>Bacteria</taxon>
        <taxon>Bacillati</taxon>
        <taxon>Bacillota</taxon>
        <taxon>Negativicutes</taxon>
        <taxon>Selenomonadales</taxon>
        <taxon>Selenomonadaceae</taxon>
        <taxon>Selenomonas</taxon>
    </lineage>
</organism>